<name>A0AA48I7Z8_9FIRM</name>
<organism evidence="2">
    <name type="scientific">Candidatus Improbicoccus pseudotrichonymphae</name>
    <dbReference type="NCBI Taxonomy" id="3033792"/>
    <lineage>
        <taxon>Bacteria</taxon>
        <taxon>Bacillati</taxon>
        <taxon>Bacillota</taxon>
        <taxon>Clostridia</taxon>
        <taxon>Candidatus Improbicoccus</taxon>
    </lineage>
</organism>
<gene>
    <name evidence="2" type="ORF">CfP315_0289</name>
</gene>
<proteinExistence type="predicted"/>
<feature type="coiled-coil region" evidence="1">
    <location>
        <begin position="72"/>
        <end position="99"/>
    </location>
</feature>
<feature type="coiled-coil region" evidence="1">
    <location>
        <begin position="483"/>
        <end position="511"/>
    </location>
</feature>
<evidence type="ECO:0000256" key="1">
    <source>
        <dbReference type="SAM" id="Coils"/>
    </source>
</evidence>
<dbReference type="KEGG" id="ips:CfP315_0289"/>
<evidence type="ECO:0000313" key="2">
    <source>
        <dbReference type="EMBL" id="BED91763.1"/>
    </source>
</evidence>
<dbReference type="Proteomes" id="UP001337580">
    <property type="component" value="Chromosome"/>
</dbReference>
<feature type="coiled-coil region" evidence="1">
    <location>
        <begin position="155"/>
        <end position="283"/>
    </location>
</feature>
<reference evidence="2" key="1">
    <citation type="journal article" date="2023" name="ISME J.">
        <title>Emergence of putative energy parasites within Clostridia revealed by genome analysis of a novel endosymbiotic clade.</title>
        <authorList>
            <person name="Takahashi K."/>
            <person name="Kuwahara H."/>
            <person name="Horikawa Y."/>
            <person name="Izawa K."/>
            <person name="Kato D."/>
            <person name="Inagaki T."/>
            <person name="Yuki M."/>
            <person name="Ohkuma M."/>
            <person name="Hongoh Y."/>
        </authorList>
    </citation>
    <scope>NUCLEOTIDE SEQUENCE</scope>
    <source>
        <strain evidence="2">CfP3-15</strain>
    </source>
</reference>
<dbReference type="AlphaFoldDB" id="A0AA48I7Z8"/>
<dbReference type="EMBL" id="AP027924">
    <property type="protein sequence ID" value="BED91763.1"/>
    <property type="molecule type" value="Genomic_DNA"/>
</dbReference>
<sequence>MVNIFDVLSGITQWMRGGEESITGNIRDAILNWEKNLKPKNIINYKSIDGILDISKAAIKVNKNYNIDSKSKKEIEKKLKEINANAKKIKNIIDFLSTKQSEKRGFFKKIYYNLTHENDEREEYKLSKSFLLIDELEEFKQVICDSKELMNKETMNQVNKIYEKISSEYEKLKINDFLTLLKTIHSFKNISIKFNKLEEKILKFIDEKEKEMKKKNEEEKKEAENNLNELKKIVLKKEEEKTQKLKNLDEKTVRMIEEKESIIKKFEEKAKLFTKENNKEKGKWMLDLIEKEGSLSCKNKVAGSRLVSWFGVESNDSWIESFGISEVKKIGDFSDLFNDKTDLIFLHKEISNIIENGKCSDISKVNGKLLKELSPDVDIKDLETYREKWLLEKIIKGSNGFFYAFGNLVPGFIKSLFSFATDDYVSYFEFEKIKKLDELEDNIVKVETEQEIYIKEQKEKLKKETPLSNLVKIGNFATEFDDFKKAVEKLKRTEEEKIEKNSKKLKEILDKKIFPKLNNYIISKEKDVFSVNNPEKILNIIEQKIYFVKNNSGKKEKKVEFAKKYLKERCNTVKKKTEVLKACLERLNFKNHESSQALSEKESSLSIILNYFIMIVKKVAALTKESLDELIKYEKIEKKGTGVLYKVIIDKEFVGKDNIEK</sequence>
<protein>
    <submittedName>
        <fullName evidence="2">Uncharacterized protein</fullName>
    </submittedName>
</protein>
<accession>A0AA48I7Z8</accession>
<keyword evidence="1" id="KW-0175">Coiled coil</keyword>